<feature type="non-terminal residue" evidence="1">
    <location>
        <position position="47"/>
    </location>
</feature>
<protein>
    <submittedName>
        <fullName evidence="1">Uncharacterized protein</fullName>
    </submittedName>
</protein>
<comment type="caution">
    <text evidence="1">The sequence shown here is derived from an EMBL/GenBank/DDBJ whole genome shotgun (WGS) entry which is preliminary data.</text>
</comment>
<dbReference type="EMBL" id="BARS01014240">
    <property type="protein sequence ID" value="GAF91456.1"/>
    <property type="molecule type" value="Genomic_DNA"/>
</dbReference>
<gene>
    <name evidence="1" type="ORF">S01H1_24160</name>
</gene>
<evidence type="ECO:0000313" key="1">
    <source>
        <dbReference type="EMBL" id="GAF91456.1"/>
    </source>
</evidence>
<sequence length="47" mass="4829">MRGLAALIALGLLAGTGCGDTGSPRPETVTAEFWEAIRARDIEAAAE</sequence>
<dbReference type="AlphaFoldDB" id="X0TWC7"/>
<organism evidence="1">
    <name type="scientific">marine sediment metagenome</name>
    <dbReference type="NCBI Taxonomy" id="412755"/>
    <lineage>
        <taxon>unclassified sequences</taxon>
        <taxon>metagenomes</taxon>
        <taxon>ecological metagenomes</taxon>
    </lineage>
</organism>
<proteinExistence type="predicted"/>
<reference evidence="1" key="1">
    <citation type="journal article" date="2014" name="Front. Microbiol.">
        <title>High frequency of phylogenetically diverse reductive dehalogenase-homologous genes in deep subseafloor sedimentary metagenomes.</title>
        <authorList>
            <person name="Kawai M."/>
            <person name="Futagami T."/>
            <person name="Toyoda A."/>
            <person name="Takaki Y."/>
            <person name="Nishi S."/>
            <person name="Hori S."/>
            <person name="Arai W."/>
            <person name="Tsubouchi T."/>
            <person name="Morono Y."/>
            <person name="Uchiyama I."/>
            <person name="Ito T."/>
            <person name="Fujiyama A."/>
            <person name="Inagaki F."/>
            <person name="Takami H."/>
        </authorList>
    </citation>
    <scope>NUCLEOTIDE SEQUENCE</scope>
    <source>
        <strain evidence="1">Expedition CK06-06</strain>
    </source>
</reference>
<name>X0TWC7_9ZZZZ</name>
<accession>X0TWC7</accession>
<dbReference type="PROSITE" id="PS51257">
    <property type="entry name" value="PROKAR_LIPOPROTEIN"/>
    <property type="match status" value="1"/>
</dbReference>